<evidence type="ECO:0000256" key="1">
    <source>
        <dbReference type="ARBA" id="ARBA00004948"/>
    </source>
</evidence>
<comment type="pathway">
    <text evidence="1">Cofactor biosynthesis; thiamine diphosphate biosynthesis.</text>
</comment>
<keyword evidence="6" id="KW-0067">ATP-binding</keyword>
<dbReference type="UniPathway" id="UPA00060">
    <property type="reaction ID" value="UER00138"/>
</dbReference>
<protein>
    <recommendedName>
        <fullName evidence="2">hydroxymethylpyrimidine kinase</fullName>
        <ecNumber evidence="2">2.7.1.49</ecNumber>
    </recommendedName>
</protein>
<keyword evidence="5 8" id="KW-0418">Kinase</keyword>
<reference evidence="9" key="1">
    <citation type="submission" date="2020-01" db="EMBL/GenBank/DDBJ databases">
        <title>Phosphoaccumulans saitamaens gen. nov., sp. nov., a polyphosphate accumulating bacterium isolated from surface river water.</title>
        <authorList>
            <person name="Watanabe K."/>
            <person name="Suda W."/>
        </authorList>
    </citation>
    <scope>NUCLEOTIDE SEQUENCE [LARGE SCALE GENOMIC DNA]</scope>
    <source>
        <strain evidence="9">ICHIAU1</strain>
    </source>
</reference>
<dbReference type="GO" id="GO:0008902">
    <property type="term" value="F:hydroxymethylpyrimidine kinase activity"/>
    <property type="evidence" value="ECO:0007669"/>
    <property type="project" value="UniProtKB-EC"/>
</dbReference>
<dbReference type="RefSeq" id="WP_162050814.1">
    <property type="nucleotide sequence ID" value="NZ_AP019011.1"/>
</dbReference>
<feature type="domain" description="Pyridoxamine kinase/Phosphomethylpyrimidine kinase" evidence="7">
    <location>
        <begin position="40"/>
        <end position="293"/>
    </location>
</feature>
<dbReference type="AlphaFoldDB" id="A0A679HXD4"/>
<dbReference type="GO" id="GO:0008972">
    <property type="term" value="F:phosphomethylpyrimidine kinase activity"/>
    <property type="evidence" value="ECO:0007669"/>
    <property type="project" value="InterPro"/>
</dbReference>
<evidence type="ECO:0000259" key="7">
    <source>
        <dbReference type="Pfam" id="PF08543"/>
    </source>
</evidence>
<sequence length="304" mass="32443">MILDLFTAVATPDDRDNGQGSVRRLFQGAPPKVLSIAGVDPSGGAGLLADIKTFTALGAYGCGVVAGLTAQSTQGVTAVQLPSAEFIGAQLDTLLADVEIRAVKTGMLGQAANVQVVSEKLAKHHQDNLVLDPVMIAKSGDALLNKEATGLLRDALLPLARVLTPNLPEAGALLDERGPETPKEMTRTCERLHRLLKQEENRWILLKGGHLPGGELIDLLYDGDRMIELRAARFDTRHTHGTGCALSAAITALLPQCADIPETVSLAHRWLQEAIRRADELHISRTPQTGHGPVHHTHALCIAP</sequence>
<evidence type="ECO:0000313" key="8">
    <source>
        <dbReference type="EMBL" id="BBU68395.1"/>
    </source>
</evidence>
<dbReference type="EC" id="2.7.1.49" evidence="2"/>
<gene>
    <name evidence="8" type="primary">thiD</name>
    <name evidence="8" type="ORF">ICHIAU1_06780</name>
</gene>
<keyword evidence="4" id="KW-0547">Nucleotide-binding</keyword>
<evidence type="ECO:0000256" key="6">
    <source>
        <dbReference type="ARBA" id="ARBA00022840"/>
    </source>
</evidence>
<dbReference type="GO" id="GO:0009229">
    <property type="term" value="P:thiamine diphosphate biosynthetic process"/>
    <property type="evidence" value="ECO:0007669"/>
    <property type="project" value="UniProtKB-UniPathway"/>
</dbReference>
<keyword evidence="9" id="KW-1185">Reference proteome</keyword>
<dbReference type="CDD" id="cd01169">
    <property type="entry name" value="HMPP_kinase"/>
    <property type="match status" value="1"/>
</dbReference>
<dbReference type="Pfam" id="PF08543">
    <property type="entry name" value="Phos_pyr_kin"/>
    <property type="match status" value="1"/>
</dbReference>
<dbReference type="GO" id="GO:0005524">
    <property type="term" value="F:ATP binding"/>
    <property type="evidence" value="ECO:0007669"/>
    <property type="project" value="UniProtKB-KW"/>
</dbReference>
<dbReference type="NCBIfam" id="TIGR00097">
    <property type="entry name" value="HMP-P_kinase"/>
    <property type="match status" value="1"/>
</dbReference>
<dbReference type="InterPro" id="IPR013749">
    <property type="entry name" value="PM/HMP-P_kinase-1"/>
</dbReference>
<evidence type="ECO:0000256" key="5">
    <source>
        <dbReference type="ARBA" id="ARBA00022777"/>
    </source>
</evidence>
<dbReference type="EMBL" id="AP022345">
    <property type="protein sequence ID" value="BBU68395.1"/>
    <property type="molecule type" value="Genomic_DNA"/>
</dbReference>
<dbReference type="OrthoDB" id="9810880at2"/>
<dbReference type="PANTHER" id="PTHR20858:SF17">
    <property type="entry name" value="HYDROXYMETHYLPYRIMIDINE_PHOSPHOMETHYLPYRIMIDINE KINASE THI20-RELATED"/>
    <property type="match status" value="1"/>
</dbReference>
<dbReference type="SUPFAM" id="SSF53613">
    <property type="entry name" value="Ribokinase-like"/>
    <property type="match status" value="1"/>
</dbReference>
<dbReference type="Proteomes" id="UP000463961">
    <property type="component" value="Chromosome"/>
</dbReference>
<keyword evidence="3" id="KW-0808">Transferase</keyword>
<evidence type="ECO:0000256" key="2">
    <source>
        <dbReference type="ARBA" id="ARBA00012135"/>
    </source>
</evidence>
<dbReference type="GO" id="GO:0009228">
    <property type="term" value="P:thiamine biosynthetic process"/>
    <property type="evidence" value="ECO:0007669"/>
    <property type="project" value="InterPro"/>
</dbReference>
<organism evidence="8 9">
    <name type="scientific">Fluviibacter phosphoraccumulans</name>
    <dbReference type="NCBI Taxonomy" id="1751046"/>
    <lineage>
        <taxon>Bacteria</taxon>
        <taxon>Pseudomonadati</taxon>
        <taxon>Pseudomonadota</taxon>
        <taxon>Betaproteobacteria</taxon>
        <taxon>Rhodocyclales</taxon>
        <taxon>Fluviibacteraceae</taxon>
        <taxon>Fluviibacter</taxon>
    </lineage>
</organism>
<evidence type="ECO:0000313" key="9">
    <source>
        <dbReference type="Proteomes" id="UP000463961"/>
    </source>
</evidence>
<dbReference type="FunFam" id="3.40.1190.20:FF:000003">
    <property type="entry name" value="Phosphomethylpyrimidine kinase ThiD"/>
    <property type="match status" value="1"/>
</dbReference>
<accession>A0A679HXD4</accession>
<dbReference type="GO" id="GO:0005829">
    <property type="term" value="C:cytosol"/>
    <property type="evidence" value="ECO:0007669"/>
    <property type="project" value="TreeGrafter"/>
</dbReference>
<proteinExistence type="predicted"/>
<dbReference type="PANTHER" id="PTHR20858">
    <property type="entry name" value="PHOSPHOMETHYLPYRIMIDINE KINASE"/>
    <property type="match status" value="1"/>
</dbReference>
<name>A0A679HXD4_9RHOO</name>
<evidence type="ECO:0000256" key="4">
    <source>
        <dbReference type="ARBA" id="ARBA00022741"/>
    </source>
</evidence>
<evidence type="ECO:0000256" key="3">
    <source>
        <dbReference type="ARBA" id="ARBA00022679"/>
    </source>
</evidence>
<dbReference type="InterPro" id="IPR004399">
    <property type="entry name" value="HMP/HMP-P_kinase_dom"/>
</dbReference>
<dbReference type="Gene3D" id="3.40.1190.20">
    <property type="match status" value="1"/>
</dbReference>
<dbReference type="InterPro" id="IPR029056">
    <property type="entry name" value="Ribokinase-like"/>
</dbReference>